<dbReference type="AlphaFoldDB" id="A0ABD5LVZ2"/>
<dbReference type="EMBL" id="JADQCH020000002">
    <property type="protein sequence ID" value="MEY2345545.1"/>
    <property type="molecule type" value="Genomic_DNA"/>
</dbReference>
<keyword evidence="1" id="KW-1133">Transmembrane helix</keyword>
<reference evidence="2" key="1">
    <citation type="submission" date="2021-05" db="EMBL/GenBank/DDBJ databases">
        <title>First report of NDM-5 and VEB-6 producing Proteus mirabilis isolated from blood of a sepsis patient in Kolkata, India.</title>
        <authorList>
            <person name="Halder G."/>
            <person name="Chaudhuri B."/>
            <person name="Dutta S."/>
        </authorList>
    </citation>
    <scope>NUCLEOTIDE SEQUENCE [LARGE SCALE GENOMIC DNA]</scope>
    <source>
        <strain evidence="2">7049</strain>
    </source>
</reference>
<sequence>MVISGLWHGAAMTFIIWGAIHGIGVVILNIKHRLFPTAKHDANSMLASLKMLLSWIITFHFVCFAWIFFAAKPSMMLGY</sequence>
<feature type="transmembrane region" description="Helical" evidence="1">
    <location>
        <begin position="51"/>
        <end position="71"/>
    </location>
</feature>
<proteinExistence type="predicted"/>
<accession>A0ABD5LVZ2</accession>
<protein>
    <submittedName>
        <fullName evidence="2">Uncharacterized protein</fullName>
    </submittedName>
</protein>
<evidence type="ECO:0000256" key="1">
    <source>
        <dbReference type="SAM" id="Phobius"/>
    </source>
</evidence>
<name>A0ABD5LVZ2_PROMI</name>
<evidence type="ECO:0000313" key="2">
    <source>
        <dbReference type="EMBL" id="MEY2345545.1"/>
    </source>
</evidence>
<keyword evidence="1" id="KW-0812">Transmembrane</keyword>
<feature type="transmembrane region" description="Helical" evidence="1">
    <location>
        <begin position="6"/>
        <end position="30"/>
    </location>
</feature>
<keyword evidence="1" id="KW-0472">Membrane</keyword>
<comment type="caution">
    <text evidence="2">The sequence shown here is derived from an EMBL/GenBank/DDBJ whole genome shotgun (WGS) entry which is preliminary data.</text>
</comment>
<organism evidence="2">
    <name type="scientific">Proteus mirabilis</name>
    <dbReference type="NCBI Taxonomy" id="584"/>
    <lineage>
        <taxon>Bacteria</taxon>
        <taxon>Pseudomonadati</taxon>
        <taxon>Pseudomonadota</taxon>
        <taxon>Gammaproteobacteria</taxon>
        <taxon>Enterobacterales</taxon>
        <taxon>Morganellaceae</taxon>
        <taxon>Proteus</taxon>
    </lineage>
</organism>
<gene>
    <name evidence="2" type="ORF">I3679_022920</name>
</gene>